<dbReference type="EMBL" id="CAJVPW010036068">
    <property type="protein sequence ID" value="CAG8736939.1"/>
    <property type="molecule type" value="Genomic_DNA"/>
</dbReference>
<name>A0ACA9Q5P7_9GLOM</name>
<comment type="caution">
    <text evidence="1">The sequence shown here is derived from an EMBL/GenBank/DDBJ whole genome shotgun (WGS) entry which is preliminary data.</text>
</comment>
<evidence type="ECO:0000313" key="2">
    <source>
        <dbReference type="Proteomes" id="UP000789366"/>
    </source>
</evidence>
<accession>A0ACA9Q5P7</accession>
<organism evidence="1 2">
    <name type="scientific">Cetraspora pellucida</name>
    <dbReference type="NCBI Taxonomy" id="1433469"/>
    <lineage>
        <taxon>Eukaryota</taxon>
        <taxon>Fungi</taxon>
        <taxon>Fungi incertae sedis</taxon>
        <taxon>Mucoromycota</taxon>
        <taxon>Glomeromycotina</taxon>
        <taxon>Glomeromycetes</taxon>
        <taxon>Diversisporales</taxon>
        <taxon>Gigasporaceae</taxon>
        <taxon>Cetraspora</taxon>
    </lineage>
</organism>
<protein>
    <submittedName>
        <fullName evidence="1">4240_t:CDS:1</fullName>
    </submittedName>
</protein>
<keyword evidence="2" id="KW-1185">Reference proteome</keyword>
<proteinExistence type="predicted"/>
<dbReference type="Proteomes" id="UP000789366">
    <property type="component" value="Unassembled WGS sequence"/>
</dbReference>
<feature type="non-terminal residue" evidence="1">
    <location>
        <position position="1"/>
    </location>
</feature>
<evidence type="ECO:0000313" key="1">
    <source>
        <dbReference type="EMBL" id="CAG8736939.1"/>
    </source>
</evidence>
<sequence>FRNLELLAIYPGENARRQHLEKLQAHRRLKDVQFYFCNIDDDLKGYYQDQSRRNRGSLYTKFVPGSFFTTGSE</sequence>
<reference evidence="1" key="1">
    <citation type="submission" date="2021-06" db="EMBL/GenBank/DDBJ databases">
        <authorList>
            <person name="Kallberg Y."/>
            <person name="Tangrot J."/>
            <person name="Rosling A."/>
        </authorList>
    </citation>
    <scope>NUCLEOTIDE SEQUENCE</scope>
    <source>
        <strain evidence="1">28 12/20/2015</strain>
    </source>
</reference>
<gene>
    <name evidence="1" type="ORF">SPELUC_LOCUS13512</name>
</gene>